<feature type="signal peptide" evidence="2">
    <location>
        <begin position="1"/>
        <end position="16"/>
    </location>
</feature>
<feature type="compositionally biased region" description="Low complexity" evidence="1">
    <location>
        <begin position="268"/>
        <end position="278"/>
    </location>
</feature>
<feature type="region of interest" description="Disordered" evidence="1">
    <location>
        <begin position="341"/>
        <end position="375"/>
    </location>
</feature>
<feature type="region of interest" description="Disordered" evidence="1">
    <location>
        <begin position="258"/>
        <end position="280"/>
    </location>
</feature>
<gene>
    <name evidence="3" type="ORF">DFH07DRAFT_960549</name>
</gene>
<keyword evidence="2" id="KW-0732">Signal</keyword>
<organism evidence="3 4">
    <name type="scientific">Mycena maculata</name>
    <dbReference type="NCBI Taxonomy" id="230809"/>
    <lineage>
        <taxon>Eukaryota</taxon>
        <taxon>Fungi</taxon>
        <taxon>Dikarya</taxon>
        <taxon>Basidiomycota</taxon>
        <taxon>Agaricomycotina</taxon>
        <taxon>Agaricomycetes</taxon>
        <taxon>Agaricomycetidae</taxon>
        <taxon>Agaricales</taxon>
        <taxon>Marasmiineae</taxon>
        <taxon>Mycenaceae</taxon>
        <taxon>Mycena</taxon>
    </lineage>
</organism>
<keyword evidence="4" id="KW-1185">Reference proteome</keyword>
<dbReference type="Proteomes" id="UP001215280">
    <property type="component" value="Unassembled WGS sequence"/>
</dbReference>
<evidence type="ECO:0000256" key="1">
    <source>
        <dbReference type="SAM" id="MobiDB-lite"/>
    </source>
</evidence>
<feature type="chain" id="PRO_5042015522" evidence="2">
    <location>
        <begin position="17"/>
        <end position="556"/>
    </location>
</feature>
<dbReference type="AlphaFoldDB" id="A0AAD7IX96"/>
<name>A0AAD7IX96_9AGAR</name>
<comment type="caution">
    <text evidence="3">The sequence shown here is derived from an EMBL/GenBank/DDBJ whole genome shotgun (WGS) entry which is preliminary data.</text>
</comment>
<evidence type="ECO:0000313" key="3">
    <source>
        <dbReference type="EMBL" id="KAJ7752456.1"/>
    </source>
</evidence>
<evidence type="ECO:0000313" key="4">
    <source>
        <dbReference type="Proteomes" id="UP001215280"/>
    </source>
</evidence>
<proteinExistence type="predicted"/>
<sequence>MLSFFILAALALISLAVKPIHLHNDLEPILGIINGTISSITPISVENPLQLLIDFKSDGPTTYQPALDALQTLRTGGHLTTYANGALTQGTMTAVGTGNTPLASVVGAEPRDLFFNADILQLYSTKPGVGLEWGPEITPLASVDYSSVSSTAEMQQLVLNAHDFGIRSWFWDTAATVSTWDISGVGLGERGRLVGYDLKLDTLKMSSIASISTTSSTSTVRPALKRSSTMPAIRRALSLPSVEKSFASLRASSTKGLRRMSTFGRRNSSSASSAASASTESIPVFTTPDYKQPISSCPPPSENISPLTRPTIKRALTMPAPVRALRSTVLAKIPVLKKQAVHEQPSRKSSVVSTETVSSAPSTSTRRRSSSISSVESFTSTEDKVTIALYLRALPSTLLGLFKSLMSVLFIMLLPTMAAEKPKRTLTLRPYQCKIVLTEEQERNPPTAPKPVPRLTKAYRRSFRRAARAKAADTPIGALAALFAPVPERVRAIIPTPVDPKTLTIDVPLVVYSSPIALPLPKGPAPVVRPARQARRFSVLPTVREEKLDAALCPGW</sequence>
<accession>A0AAD7IX96</accession>
<evidence type="ECO:0000256" key="2">
    <source>
        <dbReference type="SAM" id="SignalP"/>
    </source>
</evidence>
<reference evidence="3" key="1">
    <citation type="submission" date="2023-03" db="EMBL/GenBank/DDBJ databases">
        <title>Massive genome expansion in bonnet fungi (Mycena s.s.) driven by repeated elements and novel gene families across ecological guilds.</title>
        <authorList>
            <consortium name="Lawrence Berkeley National Laboratory"/>
            <person name="Harder C.B."/>
            <person name="Miyauchi S."/>
            <person name="Viragh M."/>
            <person name="Kuo A."/>
            <person name="Thoen E."/>
            <person name="Andreopoulos B."/>
            <person name="Lu D."/>
            <person name="Skrede I."/>
            <person name="Drula E."/>
            <person name="Henrissat B."/>
            <person name="Morin E."/>
            <person name="Kohler A."/>
            <person name="Barry K."/>
            <person name="LaButti K."/>
            <person name="Morin E."/>
            <person name="Salamov A."/>
            <person name="Lipzen A."/>
            <person name="Mereny Z."/>
            <person name="Hegedus B."/>
            <person name="Baldrian P."/>
            <person name="Stursova M."/>
            <person name="Weitz H."/>
            <person name="Taylor A."/>
            <person name="Grigoriev I.V."/>
            <person name="Nagy L.G."/>
            <person name="Martin F."/>
            <person name="Kauserud H."/>
        </authorList>
    </citation>
    <scope>NUCLEOTIDE SEQUENCE</scope>
    <source>
        <strain evidence="3">CBHHK188m</strain>
    </source>
</reference>
<dbReference type="EMBL" id="JARJLG010000074">
    <property type="protein sequence ID" value="KAJ7752456.1"/>
    <property type="molecule type" value="Genomic_DNA"/>
</dbReference>
<protein>
    <submittedName>
        <fullName evidence="3">Uncharacterized protein</fullName>
    </submittedName>
</protein>
<feature type="compositionally biased region" description="Low complexity" evidence="1">
    <location>
        <begin position="347"/>
        <end position="375"/>
    </location>
</feature>